<dbReference type="InterPro" id="IPR036465">
    <property type="entry name" value="vWFA_dom_sf"/>
</dbReference>
<dbReference type="Proteomes" id="UP000248795">
    <property type="component" value="Unassembled WGS sequence"/>
</dbReference>
<dbReference type="AlphaFoldDB" id="A0A2W2BP79"/>
<gene>
    <name evidence="1" type="ORF">DK847_19165</name>
</gene>
<organism evidence="1 2">
    <name type="scientific">Aestuariivirga litoralis</name>
    <dbReference type="NCBI Taxonomy" id="2650924"/>
    <lineage>
        <taxon>Bacteria</taxon>
        <taxon>Pseudomonadati</taxon>
        <taxon>Pseudomonadota</taxon>
        <taxon>Alphaproteobacteria</taxon>
        <taxon>Hyphomicrobiales</taxon>
        <taxon>Aestuariivirgaceae</taxon>
        <taxon>Aestuariivirga</taxon>
    </lineage>
</organism>
<evidence type="ECO:0000313" key="1">
    <source>
        <dbReference type="EMBL" id="PZF75226.1"/>
    </source>
</evidence>
<name>A0A2W2BP79_9HYPH</name>
<proteinExistence type="predicted"/>
<dbReference type="SUPFAM" id="SSF53300">
    <property type="entry name" value="vWA-like"/>
    <property type="match status" value="1"/>
</dbReference>
<evidence type="ECO:0000313" key="2">
    <source>
        <dbReference type="Proteomes" id="UP000248795"/>
    </source>
</evidence>
<reference evidence="2" key="1">
    <citation type="submission" date="2018-06" db="EMBL/GenBank/DDBJ databases">
        <title>Aestuariibacter litoralis strain KCTC 52945T.</title>
        <authorList>
            <person name="Li X."/>
            <person name="Salam N."/>
            <person name="Li J.-L."/>
            <person name="Chen Y.-M."/>
            <person name="Yang Z.-W."/>
            <person name="Zhang L.-Y."/>
            <person name="Han M.-X."/>
            <person name="Xiao M."/>
            <person name="Li W.-J."/>
        </authorList>
    </citation>
    <scope>NUCLEOTIDE SEQUENCE [LARGE SCALE GENOMIC DNA]</scope>
    <source>
        <strain evidence="2">KCTC 52945</strain>
    </source>
</reference>
<keyword evidence="2" id="KW-1185">Reference proteome</keyword>
<sequence>MSNIKRHDGAGEGDVEAFLARVREMPAPAASGGRGRLVLAMDATMSRQPGWDMALSIQGSMFAEAGRVGGLDVQLVYFRGFDECRASKWTPDTDGLARLMSGIRCQGGRTQIGRVLKHLKAEAARGKVSACIYIGDALEEPIDGLAQVAGEIGLLGIPVFMFQEGHDKTAEMGFREIARLTRGAYFRFGSNAAGILRELLAAVAVYAAGGFAALENHSAQRGGAATLLLNQMK</sequence>
<protein>
    <submittedName>
        <fullName evidence="1">VWA domain-containing protein</fullName>
    </submittedName>
</protein>
<dbReference type="EMBL" id="QKVK01000013">
    <property type="protein sequence ID" value="PZF75226.1"/>
    <property type="molecule type" value="Genomic_DNA"/>
</dbReference>
<accession>A0A2W2BP79</accession>
<comment type="caution">
    <text evidence="1">The sequence shown here is derived from an EMBL/GenBank/DDBJ whole genome shotgun (WGS) entry which is preliminary data.</text>
</comment>
<dbReference type="RefSeq" id="WP_111200159.1">
    <property type="nucleotide sequence ID" value="NZ_QKVK01000013.1"/>
</dbReference>